<dbReference type="CDD" id="cd17933">
    <property type="entry name" value="DEXSc_RecD-like"/>
    <property type="match status" value="1"/>
</dbReference>
<dbReference type="InterPro" id="IPR027417">
    <property type="entry name" value="P-loop_NTPase"/>
</dbReference>
<dbReference type="NCBIfam" id="NF041492">
    <property type="entry name" value="MobF"/>
    <property type="match status" value="1"/>
</dbReference>
<dbReference type="RefSeq" id="WP_071563312.1">
    <property type="nucleotide sequence ID" value="NZ_MIQH01000113.1"/>
</dbReference>
<evidence type="ECO:0000259" key="2">
    <source>
        <dbReference type="Pfam" id="PF08751"/>
    </source>
</evidence>
<dbReference type="EMBL" id="MIQH01000113">
    <property type="protein sequence ID" value="OIR25643.1"/>
    <property type="molecule type" value="Genomic_DNA"/>
</dbReference>
<dbReference type="Pfam" id="PF08751">
    <property type="entry name" value="TrwC"/>
    <property type="match status" value="1"/>
</dbReference>
<dbReference type="InterPro" id="IPR014862">
    <property type="entry name" value="TrwC"/>
</dbReference>
<feature type="compositionally biased region" description="Polar residues" evidence="1">
    <location>
        <begin position="1011"/>
        <end position="1022"/>
    </location>
</feature>
<dbReference type="Pfam" id="PF13604">
    <property type="entry name" value="AAA_30"/>
    <property type="match status" value="1"/>
</dbReference>
<accession>A0A1J5TXR6</accession>
<dbReference type="NCBIfam" id="TIGR02686">
    <property type="entry name" value="relax_trwC"/>
    <property type="match status" value="1"/>
</dbReference>
<name>A0A1J5TXR6_9GAMM</name>
<dbReference type="SUPFAM" id="SSF52540">
    <property type="entry name" value="P-loop containing nucleoside triphosphate hydrolases"/>
    <property type="match status" value="2"/>
</dbReference>
<gene>
    <name evidence="3" type="ORF">BGC33_13795</name>
</gene>
<proteinExistence type="predicted"/>
<reference evidence="4" key="1">
    <citation type="submission" date="2016-09" db="EMBL/GenBank/DDBJ databases">
        <title>Genome Sequence of Bathymodiolus thermophilus sulfur-oxidizing gill endosymbiont.</title>
        <authorList>
            <person name="Ponnudurai R."/>
            <person name="Kleiner M."/>
            <person name="Sayavedra L."/>
            <person name="Thuermer A."/>
            <person name="Felbeck H."/>
            <person name="Schlueter R."/>
            <person name="Schweder T."/>
            <person name="Markert S."/>
        </authorList>
    </citation>
    <scope>NUCLEOTIDE SEQUENCE [LARGE SCALE GENOMIC DNA]</scope>
    <source>
        <strain evidence="4">BAT/CrabSpa'14</strain>
    </source>
</reference>
<feature type="region of interest" description="Disordered" evidence="1">
    <location>
        <begin position="1006"/>
        <end position="1029"/>
    </location>
</feature>
<evidence type="ECO:0000256" key="1">
    <source>
        <dbReference type="SAM" id="MobiDB-lite"/>
    </source>
</evidence>
<dbReference type="SUPFAM" id="SSF55464">
    <property type="entry name" value="Origin of replication-binding domain, RBD-like"/>
    <property type="match status" value="1"/>
</dbReference>
<evidence type="ECO:0000313" key="3">
    <source>
        <dbReference type="EMBL" id="OIR25643.1"/>
    </source>
</evidence>
<dbReference type="InterPro" id="IPR014059">
    <property type="entry name" value="TraI/TrwC_relax"/>
</dbReference>
<organism evidence="3 4">
    <name type="scientific">Bathymodiolus thermophilus thioautotrophic gill symbiont</name>
    <dbReference type="NCBI Taxonomy" id="2360"/>
    <lineage>
        <taxon>Bacteria</taxon>
        <taxon>Pseudomonadati</taxon>
        <taxon>Pseudomonadota</taxon>
        <taxon>Gammaproteobacteria</taxon>
        <taxon>sulfur-oxidizing symbionts</taxon>
    </lineage>
</organism>
<dbReference type="InterPro" id="IPR050534">
    <property type="entry name" value="Coronavir_polyprotein_1ab"/>
</dbReference>
<dbReference type="CDD" id="cd18809">
    <property type="entry name" value="SF1_C_RecD"/>
    <property type="match status" value="1"/>
</dbReference>
<protein>
    <recommendedName>
        <fullName evidence="2">TrwC relaxase domain-containing protein</fullName>
    </recommendedName>
</protein>
<dbReference type="Gene3D" id="3.40.50.300">
    <property type="entry name" value="P-loop containing nucleotide triphosphate hydrolases"/>
    <property type="match status" value="2"/>
</dbReference>
<evidence type="ECO:0000313" key="4">
    <source>
        <dbReference type="Proteomes" id="UP000182798"/>
    </source>
</evidence>
<comment type="caution">
    <text evidence="3">The sequence shown here is derived from an EMBL/GenBank/DDBJ whole genome shotgun (WGS) entry which is preliminary data.</text>
</comment>
<sequence length="1029" mass="116669">MLTISKISSEGSGYYGKDNYYTMGEEEAGQWFGKGAQQLGLAGAVDNDKFDTMLKGNFGSGIELGRTEKGENIHHPGWDHTFSAPKSVSMLALVAKDERLVKAHDKAVNYALHYIEDKLAESRFRVGHEIESRKTGNIIVAKFRHDISRAKDPQLHTHSTILNATFGGNGLLRSLDSPVFYEHKMLMGAMYQSMLSSLVQEIGYKVEIQDNGTFHISGVNKELIDQASKRRADIVEMQKEQGTSGAIAAQYAALATRPEKEALSYQEKQDLWRHDFGDKAINKMVVFSKKAVKQLPLTQEQIKEQELYAIKAVDSAVRHLSENEAVFKTIDIAREAIVTSLGKAMPHQIKQAIDDKIKRSELLHAKATEIKILNNSPKIINKRAYTTPELIEQEKLTLKIMREGRLAIKPIADKNLSLNRGDIFTKGQAAAAIEILTTKDRFINIQGLAGTGKTFMLKEIKEQADNLNIKVIGMAPSNAAANLLKDGIGIESKTVQKHLIEGLQYLNKNPTSKKSDQKPKQRELWLIDESSFISTKQALAITKLATKVNAQVVNLGDKKQLAGVEAGKPFAISQQSKYGLKTIEMNEIIRQTNTELKQAIYSATSGDIKGSFAKINKNIIQVQNKDGVDEPILRREIMANTYLSMDEKDRNNTLVISPANEDRFDVNNHIREGLKEEGSLGKKFIKTTNLVNKNLTNEAKTKSYNYYEGHIVRFNRSYKKLGIEKNDYLKVANINNDKNQITLIDKHKKTIAWNPKEIASKNVEVYFENKRELREGEVLFWRRTKNTGNDKRNTNEKIKILSVNRFTKNVKYVDLSTGESQSMNIKDFKNKHWEYAYCLTAHQAQGQTSEKVMINLESWRGKLSNQQAFYVEISRAKEEAIVFTDDKDKIRRQLITKTGEKESAFEQVSDKRSSHLEDILAKQRGMKTSDELYQERQQELQAKTEKYIKSLSVNAMKNLEKDFRQTLSKTMLKVFDKAENGSKMNGVYNGLIILHAQETRIEPQENRLKAQEQTQDIVQKQPNPIEVER</sequence>
<dbReference type="PANTHER" id="PTHR43788">
    <property type="entry name" value="DNA2/NAM7 HELICASE FAMILY MEMBER"/>
    <property type="match status" value="1"/>
</dbReference>
<feature type="domain" description="TrwC relaxase" evidence="2">
    <location>
        <begin position="12"/>
        <end position="275"/>
    </location>
</feature>
<dbReference type="AlphaFoldDB" id="A0A1J5TXR6"/>
<dbReference type="OrthoDB" id="1634048at2"/>
<dbReference type="Proteomes" id="UP000182798">
    <property type="component" value="Unassembled WGS sequence"/>
</dbReference>